<feature type="compositionally biased region" description="Pro residues" evidence="2">
    <location>
        <begin position="506"/>
        <end position="516"/>
    </location>
</feature>
<name>A0A553PST3_TIGCA</name>
<dbReference type="Proteomes" id="UP000318571">
    <property type="component" value="Chromosome 12"/>
</dbReference>
<feature type="compositionally biased region" description="Polar residues" evidence="2">
    <location>
        <begin position="523"/>
        <end position="536"/>
    </location>
</feature>
<proteinExistence type="predicted"/>
<feature type="compositionally biased region" description="Polar residues" evidence="2">
    <location>
        <begin position="258"/>
        <end position="277"/>
    </location>
</feature>
<sequence>MSIIRGPLFVLIAVFLIEDIAAYLPPGWHSPPIAPPEIPQTLGNDEPYYSGPSYYQSLSPGRYWGQRLYPKPLNTFYSSNSRKDETGVKVHSNLEVWELEKKEQAIESVKEEIEREKEAIEEEEEEVERKKAIAKQAIVQQAYPGDTLSVSPDKSSIDYQREQELRSRAREEHLAELYGQYRRPSRWEQSKYAAESSFQAKRNSKRSRYAWSKSQPWLIDPRITRKYGSWNSKSESSWEAARRLAEARKYGAAYYGPQQWNNNPSPSWGAQYESSAESESHKNQYEKESYQNHSEVGPNRSLKLDVTDDEVKVPAPGTPTTTAAPPAAPYNLPPIDWRRRFQNWPWGPKAKSWGWHTPTPDASPIHIKVVVETKCYNASAHDDAPKVYPIEHTPSIEIHQKEQDQSENEIGSTYDDIMYLPGPLLSRPPPQQWQRPSISQWRQNELERLWKSTHSQKWGWNTRHQDTDWNQEEPFRWQPAVPKWDQGGQIADDVDSENPDLLARPEQPPSWTPPQGGPFTRPLIQQQEFYQNQKYNNEARHNHQISKWGTGPNHQLGPSLAWEAQQQSHNQQSQNWKAAQSGSWAPAWRR</sequence>
<reference evidence="4 5" key="1">
    <citation type="journal article" date="2018" name="Nat. Ecol. Evol.">
        <title>Genomic signatures of mitonuclear coevolution across populations of Tigriopus californicus.</title>
        <authorList>
            <person name="Barreto F.S."/>
            <person name="Watson E.T."/>
            <person name="Lima T.G."/>
            <person name="Willett C.S."/>
            <person name="Edmands S."/>
            <person name="Li W."/>
            <person name="Burton R.S."/>
        </authorList>
    </citation>
    <scope>NUCLEOTIDE SEQUENCE [LARGE SCALE GENOMIC DNA]</scope>
    <source>
        <strain evidence="4 5">San Diego</strain>
    </source>
</reference>
<keyword evidence="3" id="KW-0732">Signal</keyword>
<feature type="signal peptide" evidence="3">
    <location>
        <begin position="1"/>
        <end position="22"/>
    </location>
</feature>
<organism evidence="4 5">
    <name type="scientific">Tigriopus californicus</name>
    <name type="common">Marine copepod</name>
    <dbReference type="NCBI Taxonomy" id="6832"/>
    <lineage>
        <taxon>Eukaryota</taxon>
        <taxon>Metazoa</taxon>
        <taxon>Ecdysozoa</taxon>
        <taxon>Arthropoda</taxon>
        <taxon>Crustacea</taxon>
        <taxon>Multicrustacea</taxon>
        <taxon>Hexanauplia</taxon>
        <taxon>Copepoda</taxon>
        <taxon>Harpacticoida</taxon>
        <taxon>Harpacticidae</taxon>
        <taxon>Tigriopus</taxon>
    </lineage>
</organism>
<evidence type="ECO:0000313" key="5">
    <source>
        <dbReference type="Proteomes" id="UP000318571"/>
    </source>
</evidence>
<feature type="region of interest" description="Disordered" evidence="2">
    <location>
        <begin position="255"/>
        <end position="331"/>
    </location>
</feature>
<feature type="compositionally biased region" description="Basic and acidic residues" evidence="2">
    <location>
        <begin position="278"/>
        <end position="290"/>
    </location>
</feature>
<dbReference type="AlphaFoldDB" id="A0A553PST3"/>
<evidence type="ECO:0000256" key="2">
    <source>
        <dbReference type="SAM" id="MobiDB-lite"/>
    </source>
</evidence>
<accession>A0A553PST3</accession>
<evidence type="ECO:0000256" key="1">
    <source>
        <dbReference type="SAM" id="Coils"/>
    </source>
</evidence>
<feature type="compositionally biased region" description="Low complexity" evidence="2">
    <location>
        <begin position="565"/>
        <end position="575"/>
    </location>
</feature>
<gene>
    <name evidence="4" type="ORF">TCAL_09935</name>
</gene>
<protein>
    <submittedName>
        <fullName evidence="4">Uncharacterized protein</fullName>
    </submittedName>
</protein>
<keyword evidence="1" id="KW-0175">Coiled coil</keyword>
<keyword evidence="5" id="KW-1185">Reference proteome</keyword>
<dbReference type="EMBL" id="VCGU01000001">
    <property type="protein sequence ID" value="TRY80747.1"/>
    <property type="molecule type" value="Genomic_DNA"/>
</dbReference>
<feature type="region of interest" description="Disordered" evidence="2">
    <location>
        <begin position="482"/>
        <end position="590"/>
    </location>
</feature>
<feature type="coiled-coil region" evidence="1">
    <location>
        <begin position="96"/>
        <end position="140"/>
    </location>
</feature>
<evidence type="ECO:0000256" key="3">
    <source>
        <dbReference type="SAM" id="SignalP"/>
    </source>
</evidence>
<comment type="caution">
    <text evidence="4">The sequence shown here is derived from an EMBL/GenBank/DDBJ whole genome shotgun (WGS) entry which is preliminary data.</text>
</comment>
<feature type="compositionally biased region" description="Low complexity" evidence="2">
    <location>
        <begin position="314"/>
        <end position="325"/>
    </location>
</feature>
<feature type="compositionally biased region" description="Basic and acidic residues" evidence="2">
    <location>
        <begin position="302"/>
        <end position="312"/>
    </location>
</feature>
<feature type="chain" id="PRO_5021951676" evidence="3">
    <location>
        <begin position="23"/>
        <end position="590"/>
    </location>
</feature>
<evidence type="ECO:0000313" key="4">
    <source>
        <dbReference type="EMBL" id="TRY80747.1"/>
    </source>
</evidence>